<feature type="compositionally biased region" description="Acidic residues" evidence="1">
    <location>
        <begin position="315"/>
        <end position="326"/>
    </location>
</feature>
<dbReference type="RefSeq" id="XP_060334457.1">
    <property type="nucleotide sequence ID" value="XM_060472245.1"/>
</dbReference>
<evidence type="ECO:0000256" key="1">
    <source>
        <dbReference type="SAM" id="MobiDB-lite"/>
    </source>
</evidence>
<feature type="compositionally biased region" description="Polar residues" evidence="1">
    <location>
        <begin position="255"/>
        <end position="273"/>
    </location>
</feature>
<feature type="compositionally biased region" description="Acidic residues" evidence="1">
    <location>
        <begin position="238"/>
        <end position="252"/>
    </location>
</feature>
<dbReference type="GeneID" id="85355793"/>
<gene>
    <name evidence="2" type="ORF">EV420DRAFT_1522115</name>
</gene>
<dbReference type="Proteomes" id="UP001175211">
    <property type="component" value="Unassembled WGS sequence"/>
</dbReference>
<organism evidence="2 3">
    <name type="scientific">Armillaria tabescens</name>
    <name type="common">Ringless honey mushroom</name>
    <name type="synonym">Agaricus tabescens</name>
    <dbReference type="NCBI Taxonomy" id="1929756"/>
    <lineage>
        <taxon>Eukaryota</taxon>
        <taxon>Fungi</taxon>
        <taxon>Dikarya</taxon>
        <taxon>Basidiomycota</taxon>
        <taxon>Agaricomycotina</taxon>
        <taxon>Agaricomycetes</taxon>
        <taxon>Agaricomycetidae</taxon>
        <taxon>Agaricales</taxon>
        <taxon>Marasmiineae</taxon>
        <taxon>Physalacriaceae</taxon>
        <taxon>Desarmillaria</taxon>
    </lineage>
</organism>
<feature type="region of interest" description="Disordered" evidence="1">
    <location>
        <begin position="167"/>
        <end position="326"/>
    </location>
</feature>
<proteinExistence type="predicted"/>
<comment type="caution">
    <text evidence="2">The sequence shown here is derived from an EMBL/GenBank/DDBJ whole genome shotgun (WGS) entry which is preliminary data.</text>
</comment>
<sequence length="326" mass="36751">MSTFTQSTESHPLGDAPTLPSVKDIDGMQPYTLFSQVLSQEGDDAYPVRVIQDPRGASFIAWKMAQIVVSALQNQVPNTLEDKILHDWIIDHFQLLEESTQDPFHIVLPTNGSVLCYRHEPGAKFMPVTCLDAIAEVNYVAHNADHDHPKEKATFVVVKPPFWNPVQTNPTPDFSQECQTCMENSRENDRPSNQTAPVATPARGGRREQQRRMLSVGRNGTGEDEDANIYKNKVIYQEDIDEGKDKEDDNDGENTKSSPSSGMTSEWSEWLNSRSEDCCFDMAPPTTLDEDDELPASQAMLEIENSGYERRYDDPPSDDDLWDSEY</sequence>
<dbReference type="AlphaFoldDB" id="A0AA39NC87"/>
<feature type="compositionally biased region" description="Polar residues" evidence="1">
    <location>
        <begin position="167"/>
        <end position="183"/>
    </location>
</feature>
<accession>A0AA39NC87</accession>
<feature type="compositionally biased region" description="Polar residues" evidence="1">
    <location>
        <begin position="1"/>
        <end position="10"/>
    </location>
</feature>
<name>A0AA39NC87_ARMTA</name>
<evidence type="ECO:0000313" key="3">
    <source>
        <dbReference type="Proteomes" id="UP001175211"/>
    </source>
</evidence>
<evidence type="ECO:0000313" key="2">
    <source>
        <dbReference type="EMBL" id="KAK0462991.1"/>
    </source>
</evidence>
<dbReference type="EMBL" id="JAUEPS010000008">
    <property type="protein sequence ID" value="KAK0462991.1"/>
    <property type="molecule type" value="Genomic_DNA"/>
</dbReference>
<feature type="region of interest" description="Disordered" evidence="1">
    <location>
        <begin position="1"/>
        <end position="21"/>
    </location>
</feature>
<reference evidence="2" key="1">
    <citation type="submission" date="2023-06" db="EMBL/GenBank/DDBJ databases">
        <authorList>
            <consortium name="Lawrence Berkeley National Laboratory"/>
            <person name="Ahrendt S."/>
            <person name="Sahu N."/>
            <person name="Indic B."/>
            <person name="Wong-Bajracharya J."/>
            <person name="Merenyi Z."/>
            <person name="Ke H.-M."/>
            <person name="Monk M."/>
            <person name="Kocsube S."/>
            <person name="Drula E."/>
            <person name="Lipzen A."/>
            <person name="Balint B."/>
            <person name="Henrissat B."/>
            <person name="Andreopoulos B."/>
            <person name="Martin F.M."/>
            <person name="Harder C.B."/>
            <person name="Rigling D."/>
            <person name="Ford K.L."/>
            <person name="Foster G.D."/>
            <person name="Pangilinan J."/>
            <person name="Papanicolaou A."/>
            <person name="Barry K."/>
            <person name="LaButti K."/>
            <person name="Viragh M."/>
            <person name="Koriabine M."/>
            <person name="Yan M."/>
            <person name="Riley R."/>
            <person name="Champramary S."/>
            <person name="Plett K.L."/>
            <person name="Tsai I.J."/>
            <person name="Slot J."/>
            <person name="Sipos G."/>
            <person name="Plett J."/>
            <person name="Nagy L.G."/>
            <person name="Grigoriev I.V."/>
        </authorList>
    </citation>
    <scope>NUCLEOTIDE SEQUENCE</scope>
    <source>
        <strain evidence="2">CCBAS 213</strain>
    </source>
</reference>
<keyword evidence="3" id="KW-1185">Reference proteome</keyword>
<protein>
    <submittedName>
        <fullName evidence="2">Uncharacterized protein</fullName>
    </submittedName>
</protein>